<organism evidence="1 2">
    <name type="scientific">Acyrthosiphon pisum</name>
    <name type="common">Pea aphid</name>
    <dbReference type="NCBI Taxonomy" id="7029"/>
    <lineage>
        <taxon>Eukaryota</taxon>
        <taxon>Metazoa</taxon>
        <taxon>Ecdysozoa</taxon>
        <taxon>Arthropoda</taxon>
        <taxon>Hexapoda</taxon>
        <taxon>Insecta</taxon>
        <taxon>Pterygota</taxon>
        <taxon>Neoptera</taxon>
        <taxon>Paraneoptera</taxon>
        <taxon>Hemiptera</taxon>
        <taxon>Sternorrhyncha</taxon>
        <taxon>Aphidomorpha</taxon>
        <taxon>Aphidoidea</taxon>
        <taxon>Aphididae</taxon>
        <taxon>Macrosiphini</taxon>
        <taxon>Acyrthosiphon</taxon>
    </lineage>
</organism>
<evidence type="ECO:0000313" key="1">
    <source>
        <dbReference type="EnsemblMetazoa" id="XP_008186939.1"/>
    </source>
</evidence>
<reference evidence="2" key="1">
    <citation type="submission" date="2010-06" db="EMBL/GenBank/DDBJ databases">
        <authorList>
            <person name="Jiang H."/>
            <person name="Abraham K."/>
            <person name="Ali S."/>
            <person name="Alsbrooks S.L."/>
            <person name="Anim B.N."/>
            <person name="Anosike U.S."/>
            <person name="Attaway T."/>
            <person name="Bandaranaike D.P."/>
            <person name="Battles P.K."/>
            <person name="Bell S.N."/>
            <person name="Bell A.V."/>
            <person name="Beltran B."/>
            <person name="Bickham C."/>
            <person name="Bustamante Y."/>
            <person name="Caleb T."/>
            <person name="Canada A."/>
            <person name="Cardenas V."/>
            <person name="Carter K."/>
            <person name="Chacko J."/>
            <person name="Chandrabose M.N."/>
            <person name="Chavez D."/>
            <person name="Chavez A."/>
            <person name="Chen L."/>
            <person name="Chu H.-S."/>
            <person name="Claassen K.J."/>
            <person name="Cockrell R."/>
            <person name="Collins M."/>
            <person name="Cooper J.A."/>
            <person name="Cree A."/>
            <person name="Curry S.M."/>
            <person name="Da Y."/>
            <person name="Dao M.D."/>
            <person name="Das B."/>
            <person name="Davila M.-L."/>
            <person name="Davy-Carroll L."/>
            <person name="Denson S."/>
            <person name="Dinh H."/>
            <person name="Ebong V.E."/>
            <person name="Edwards J.R."/>
            <person name="Egan A."/>
            <person name="El-Daye J."/>
            <person name="Escobedo L."/>
            <person name="Fernandez S."/>
            <person name="Fernando P.R."/>
            <person name="Flagg N."/>
            <person name="Forbes L.D."/>
            <person name="Fowler R.G."/>
            <person name="Fu Q."/>
            <person name="Gabisi R.A."/>
            <person name="Ganer J."/>
            <person name="Garbino Pronczuk A."/>
            <person name="Garcia R.M."/>
            <person name="Garner T."/>
            <person name="Garrett T.E."/>
            <person name="Gonzalez D.A."/>
            <person name="Hamid H."/>
            <person name="Hawkins E.S."/>
            <person name="Hirani K."/>
            <person name="Hogues M.E."/>
            <person name="Hollins B."/>
            <person name="Hsiao C.-H."/>
            <person name="Jabil R."/>
            <person name="James M.L."/>
            <person name="Jhangiani S.N."/>
            <person name="Johnson B."/>
            <person name="Johnson Q."/>
            <person name="Joshi V."/>
            <person name="Kalu J.B."/>
            <person name="Kam C."/>
            <person name="Kashfia A."/>
            <person name="Keebler J."/>
            <person name="Kisamo H."/>
            <person name="Kovar C.L."/>
            <person name="Lago L.A."/>
            <person name="Lai C.-Y."/>
            <person name="Laidlaw J."/>
            <person name="Lara F."/>
            <person name="Le T.-K."/>
            <person name="Lee S.L."/>
            <person name="Legall F.H."/>
            <person name="Lemon S.J."/>
            <person name="Lewis L.R."/>
            <person name="Li B."/>
            <person name="Liu Y."/>
            <person name="Liu Y.-S."/>
            <person name="Lopez J."/>
            <person name="Lozado R.J."/>
            <person name="Lu J."/>
            <person name="Madu R.C."/>
            <person name="Maheshwari M."/>
            <person name="Maheshwari R."/>
            <person name="Malloy K."/>
            <person name="Martinez E."/>
            <person name="Mathew T."/>
            <person name="Mercado I.C."/>
            <person name="Mercado C."/>
            <person name="Meyer B."/>
            <person name="Montgomery K."/>
            <person name="Morgan M.B."/>
            <person name="Munidasa M."/>
            <person name="Nazareth L.V."/>
            <person name="Nelson J."/>
            <person name="Ng B.M."/>
            <person name="Nguyen N.B."/>
            <person name="Nguyen P.Q."/>
            <person name="Nguyen T."/>
            <person name="Obregon M."/>
            <person name="Okwuonu G.O."/>
            <person name="Onwere C.G."/>
            <person name="Orozco G."/>
            <person name="Parra A."/>
            <person name="Patel S."/>
            <person name="Patil S."/>
            <person name="Perez A."/>
            <person name="Perez Y."/>
            <person name="Pham C."/>
            <person name="Primus E.L."/>
            <person name="Pu L.-L."/>
            <person name="Puazo M."/>
            <person name="Qin X."/>
            <person name="Quiroz J.B."/>
            <person name="Reese J."/>
            <person name="Richards S."/>
            <person name="Rives C.M."/>
            <person name="Robberts R."/>
            <person name="Ruiz S.J."/>
            <person name="Ruiz M.J."/>
            <person name="Santibanez J."/>
            <person name="Schneider B.W."/>
            <person name="Sisson I."/>
            <person name="Smith M."/>
            <person name="Sodergren E."/>
            <person name="Song X.-Z."/>
            <person name="Song B.B."/>
            <person name="Summersgill H."/>
            <person name="Thelus R."/>
            <person name="Thornton R.D."/>
            <person name="Trejos Z.Y."/>
            <person name="Usmani K."/>
            <person name="Vattathil S."/>
            <person name="Villasana D."/>
            <person name="Walker D.L."/>
            <person name="Wang S."/>
            <person name="Wang K."/>
            <person name="White C.S."/>
            <person name="Williams A.C."/>
            <person name="Williamson J."/>
            <person name="Wilson K."/>
            <person name="Woghiren I.O."/>
            <person name="Woodworth J.R."/>
            <person name="Worley K.C."/>
            <person name="Wright R.A."/>
            <person name="Wu W."/>
            <person name="Young L."/>
            <person name="Zhang L."/>
            <person name="Zhang J."/>
            <person name="Zhu Y."/>
            <person name="Muzny D.M."/>
            <person name="Weinstock G."/>
            <person name="Gibbs R.A."/>
        </authorList>
    </citation>
    <scope>NUCLEOTIDE SEQUENCE [LARGE SCALE GENOMIC DNA]</scope>
    <source>
        <strain evidence="2">LSR1</strain>
    </source>
</reference>
<accession>A0A8R2B926</accession>
<keyword evidence="2" id="KW-1185">Reference proteome</keyword>
<reference evidence="1" key="2">
    <citation type="submission" date="2022-06" db="UniProtKB">
        <authorList>
            <consortium name="EnsemblMetazoa"/>
        </authorList>
    </citation>
    <scope>IDENTIFICATION</scope>
</reference>
<dbReference type="GeneID" id="100573379"/>
<protein>
    <submittedName>
        <fullName evidence="1">Uncharacterized protein</fullName>
    </submittedName>
</protein>
<dbReference type="AlphaFoldDB" id="A0A8R2B926"/>
<dbReference type="RefSeq" id="XP_008186939.1">
    <property type="nucleotide sequence ID" value="XM_008188717.2"/>
</dbReference>
<name>A0A8R2B926_ACYPI</name>
<proteinExistence type="predicted"/>
<dbReference type="KEGG" id="api:100573379"/>
<sequence>MYETSNMNKSERTHQFILMDFEFTTIYRTSIVLISGAISNSSYHFKTVKLEGKPLLLSVNQNVRQLNNQEIRKAISVINLYLKLELQVALLKQLHNGLSTSTNNLNAEFIRRYLAYNNKITIIVLWNGSTDMDILNRLQINNYNLLNMTCFDISNNQHFYIQLITMRNTKVIYEYSLGPYNKQGRMLSLVETHKIICSKQHKGMYPHDPCYDLELTKCIFNKMVKQFQYKNLVKHF</sequence>
<dbReference type="Proteomes" id="UP000007819">
    <property type="component" value="Chromosome X"/>
</dbReference>
<dbReference type="OrthoDB" id="6585437at2759"/>
<evidence type="ECO:0000313" key="2">
    <source>
        <dbReference type="Proteomes" id="UP000007819"/>
    </source>
</evidence>
<dbReference type="EnsemblMetazoa" id="XM_008188717.3">
    <property type="protein sequence ID" value="XP_008186939.1"/>
    <property type="gene ID" value="LOC100573379"/>
</dbReference>